<evidence type="ECO:0000313" key="7">
    <source>
        <dbReference type="EMBL" id="CAF4353698.1"/>
    </source>
</evidence>
<name>A0A815SBY4_9BILA</name>
<keyword evidence="3" id="KW-0333">Golgi apparatus</keyword>
<keyword evidence="2 3" id="KW-0808">Transferase</keyword>
<protein>
    <recommendedName>
        <fullName evidence="3">L-Fucosyltransferase</fullName>
        <ecNumber evidence="3">2.4.1.-</ecNumber>
    </recommendedName>
</protein>
<dbReference type="Proteomes" id="UP000682733">
    <property type="component" value="Unassembled WGS sequence"/>
</dbReference>
<comment type="pathway">
    <text evidence="3">Protein modification; protein glycosylation.</text>
</comment>
<evidence type="ECO:0000313" key="8">
    <source>
        <dbReference type="Proteomes" id="UP000663829"/>
    </source>
</evidence>
<dbReference type="OrthoDB" id="3226at2759"/>
<dbReference type="Proteomes" id="UP000681722">
    <property type="component" value="Unassembled WGS sequence"/>
</dbReference>
<evidence type="ECO:0000313" key="6">
    <source>
        <dbReference type="EMBL" id="CAF4282086.1"/>
    </source>
</evidence>
<dbReference type="InterPro" id="IPR002516">
    <property type="entry name" value="Glyco_trans_11"/>
</dbReference>
<dbReference type="EMBL" id="CAJOBC010087184">
    <property type="protein sequence ID" value="CAF4353698.1"/>
    <property type="molecule type" value="Genomic_DNA"/>
</dbReference>
<dbReference type="PANTHER" id="PTHR11927">
    <property type="entry name" value="GALACTOSIDE 2-L-FUCOSYLTRANSFERASE"/>
    <property type="match status" value="1"/>
</dbReference>
<dbReference type="EMBL" id="CAJNOK010033304">
    <property type="protein sequence ID" value="CAF1492921.1"/>
    <property type="molecule type" value="Genomic_DNA"/>
</dbReference>
<keyword evidence="3" id="KW-0325">Glycoprotein</keyword>
<organism evidence="4 8">
    <name type="scientific">Didymodactylos carnosus</name>
    <dbReference type="NCBI Taxonomy" id="1234261"/>
    <lineage>
        <taxon>Eukaryota</taxon>
        <taxon>Metazoa</taxon>
        <taxon>Spiralia</taxon>
        <taxon>Gnathifera</taxon>
        <taxon>Rotifera</taxon>
        <taxon>Eurotatoria</taxon>
        <taxon>Bdelloidea</taxon>
        <taxon>Philodinida</taxon>
        <taxon>Philodinidae</taxon>
        <taxon>Didymodactylos</taxon>
    </lineage>
</organism>
<evidence type="ECO:0000256" key="3">
    <source>
        <dbReference type="RuleBase" id="RU363129"/>
    </source>
</evidence>
<keyword evidence="1 3" id="KW-0328">Glycosyltransferase</keyword>
<dbReference type="Proteomes" id="UP000677228">
    <property type="component" value="Unassembled WGS sequence"/>
</dbReference>
<dbReference type="GO" id="GO:0032580">
    <property type="term" value="C:Golgi cisterna membrane"/>
    <property type="evidence" value="ECO:0007669"/>
    <property type="project" value="UniProtKB-SubCell"/>
</dbReference>
<evidence type="ECO:0000313" key="5">
    <source>
        <dbReference type="EMBL" id="CAF1492921.1"/>
    </source>
</evidence>
<reference evidence="4" key="1">
    <citation type="submission" date="2021-02" db="EMBL/GenBank/DDBJ databases">
        <authorList>
            <person name="Nowell W R."/>
        </authorList>
    </citation>
    <scope>NUCLEOTIDE SEQUENCE</scope>
</reference>
<dbReference type="Gene3D" id="3.40.50.11350">
    <property type="match status" value="1"/>
</dbReference>
<dbReference type="PANTHER" id="PTHR11927:SF9">
    <property type="entry name" value="L-FUCOSYLTRANSFERASE"/>
    <property type="match status" value="1"/>
</dbReference>
<proteinExistence type="inferred from homology"/>
<keyword evidence="8" id="KW-1185">Reference proteome</keyword>
<dbReference type="EMBL" id="CAJOBA010055276">
    <property type="protein sequence ID" value="CAF4282086.1"/>
    <property type="molecule type" value="Genomic_DNA"/>
</dbReference>
<dbReference type="EC" id="2.4.1.-" evidence="3"/>
<dbReference type="Pfam" id="PF01531">
    <property type="entry name" value="Glyco_transf_11"/>
    <property type="match status" value="1"/>
</dbReference>
<dbReference type="CDD" id="cd11301">
    <property type="entry name" value="Fut1_Fut2_like"/>
    <property type="match status" value="1"/>
</dbReference>
<gene>
    <name evidence="4" type="ORF">GPM918_LOCUS36237</name>
    <name evidence="5" type="ORF">OVA965_LOCUS36584</name>
    <name evidence="7" type="ORF">SRO942_LOCUS36967</name>
    <name evidence="6" type="ORF">TMI583_LOCUS37602</name>
</gene>
<evidence type="ECO:0000256" key="2">
    <source>
        <dbReference type="ARBA" id="ARBA00022679"/>
    </source>
</evidence>
<comment type="subcellular location">
    <subcellularLocation>
        <location evidence="3">Golgi apparatus</location>
        <location evidence="3">Golgi stack membrane</location>
        <topology evidence="3">Single-pass type II membrane protein</topology>
    </subcellularLocation>
</comment>
<evidence type="ECO:0000256" key="1">
    <source>
        <dbReference type="ARBA" id="ARBA00022676"/>
    </source>
</evidence>
<keyword evidence="3" id="KW-0812">Transmembrane</keyword>
<sequence>MSITGQNSSSKKTESDKQQNISCLVVLRERSGRLGNRMFMFASAMGLALTHSCRLYIDQPIINELLSWFQLNLPKNITINKEHYTNLSRFIQQKKNLCTYFPELMKPYAIKYLELRGFWQAHGHFVKFKNEIRKQFTFKPTIAKRIASFFKTYICQQINCTSNYLAKNVTQVQLKLDLRDSPYTWIGIHIRRGDYLRGRRVSSIKFIIDAMDYFIDKYGNKSLFVITSDDKSYCARTFLNRTNVLITPSSFSPADDLATLAVCEHTIVTVGTFGWWGAFLSGGEAICDVKSSQNPTAIDNNCARQAFFPEWFSYLNKTS</sequence>
<dbReference type="GO" id="GO:0005975">
    <property type="term" value="P:carbohydrate metabolic process"/>
    <property type="evidence" value="ECO:0007669"/>
    <property type="project" value="InterPro"/>
</dbReference>
<dbReference type="EMBL" id="CAJNOQ010021692">
    <property type="protein sequence ID" value="CAF1490628.1"/>
    <property type="molecule type" value="Genomic_DNA"/>
</dbReference>
<dbReference type="Proteomes" id="UP000663829">
    <property type="component" value="Unassembled WGS sequence"/>
</dbReference>
<dbReference type="GO" id="GO:0008107">
    <property type="term" value="F:galactoside 2-alpha-L-fucosyltransferase activity"/>
    <property type="evidence" value="ECO:0007669"/>
    <property type="project" value="InterPro"/>
</dbReference>
<evidence type="ECO:0000313" key="4">
    <source>
        <dbReference type="EMBL" id="CAF1490628.1"/>
    </source>
</evidence>
<accession>A0A815SBY4</accession>
<dbReference type="AlphaFoldDB" id="A0A815SBY4"/>
<comment type="similarity">
    <text evidence="3">Belongs to the glycosyltransferase 11 family.</text>
</comment>
<comment type="caution">
    <text evidence="4">The sequence shown here is derived from an EMBL/GenBank/DDBJ whole genome shotgun (WGS) entry which is preliminary data.</text>
</comment>
<dbReference type="UniPathway" id="UPA00378"/>
<keyword evidence="3" id="KW-0735">Signal-anchor</keyword>